<dbReference type="AlphaFoldDB" id="S0JJN8"/>
<feature type="binding site" evidence="2">
    <location>
        <begin position="178"/>
        <end position="181"/>
    </location>
    <ligand>
        <name>substrate</name>
    </ligand>
</feature>
<feature type="active site" description="Nucleophile" evidence="1">
    <location>
        <position position="150"/>
    </location>
</feature>
<dbReference type="Proteomes" id="UP000014136">
    <property type="component" value="Unassembled WGS sequence"/>
</dbReference>
<feature type="site" description="Cleavage; by autolysis" evidence="3">
    <location>
        <begin position="149"/>
        <end position="150"/>
    </location>
</feature>
<reference evidence="4 5" key="1">
    <citation type="submission" date="2013-03" db="EMBL/GenBank/DDBJ databases">
        <title>The Genome Sequence of Enterococcus saccharolyticus ATCC_43076 (Illumina only assembly).</title>
        <authorList>
            <consortium name="The Broad Institute Genomics Platform"/>
            <consortium name="The Broad Institute Genome Sequencing Center for Infectious Disease"/>
            <person name="Earl A."/>
            <person name="Russ C."/>
            <person name="Gilmore M."/>
            <person name="Surin D."/>
            <person name="Walker B."/>
            <person name="Young S."/>
            <person name="Zeng Q."/>
            <person name="Gargeya S."/>
            <person name="Fitzgerald M."/>
            <person name="Haas B."/>
            <person name="Abouelleil A."/>
            <person name="Allen A.W."/>
            <person name="Alvarado L."/>
            <person name="Arachchi H.M."/>
            <person name="Berlin A.M."/>
            <person name="Chapman S.B."/>
            <person name="Gainer-Dewar J."/>
            <person name="Goldberg J."/>
            <person name="Griggs A."/>
            <person name="Gujja S."/>
            <person name="Hansen M."/>
            <person name="Howarth C."/>
            <person name="Imamovic A."/>
            <person name="Ireland A."/>
            <person name="Larimer J."/>
            <person name="McCowan C."/>
            <person name="Murphy C."/>
            <person name="Pearson M."/>
            <person name="Poon T.W."/>
            <person name="Priest M."/>
            <person name="Roberts A."/>
            <person name="Saif S."/>
            <person name="Shea T."/>
            <person name="Sisk P."/>
            <person name="Sykes S."/>
            <person name="Wortman J."/>
            <person name="Nusbaum C."/>
            <person name="Birren B."/>
        </authorList>
    </citation>
    <scope>NUCLEOTIDE SEQUENCE [LARGE SCALE GENOMIC DNA]</scope>
    <source>
        <strain evidence="4 5">ATCC 43076</strain>
    </source>
</reference>
<comment type="caution">
    <text evidence="4">The sequence shown here is derived from an EMBL/GenBank/DDBJ whole genome shotgun (WGS) entry which is preliminary data.</text>
</comment>
<dbReference type="Pfam" id="PF01112">
    <property type="entry name" value="Asparaginase_2"/>
    <property type="match status" value="1"/>
</dbReference>
<dbReference type="GO" id="GO:0005737">
    <property type="term" value="C:cytoplasm"/>
    <property type="evidence" value="ECO:0007669"/>
    <property type="project" value="TreeGrafter"/>
</dbReference>
<dbReference type="PANTHER" id="PTHR10188:SF6">
    <property type="entry name" value="N(4)-(BETA-N-ACETYLGLUCOSAMINYL)-L-ASPARAGINASE"/>
    <property type="match status" value="1"/>
</dbReference>
<sequence>MWGIIATWRMAFDGVSAASQLLKEGVAVGDAIESAVRLVEDNPLYKSVGYGGLPNIQGTVQLDAAYMDGDTYQIGGVAGMSDVKNPISVAKQLSKERFNSFLVGDGAREYAILHGFDVQNMLTDRAKDEWERRLAEVQKNQLNPYDGHDTVSMVGLDVSGSMATGTSSSGLFMKQPGRVDDSPLSGSGFYVDSEIGGAAATGLGEDLMKGCLSYEIVRLMKEGRTPQEACDQAVYDFDSRLTKRNKKAGAFSLIAMDCQGAWGVATNVELPLLWQHNNRNQRCMSQHLLKTSKQLLKKLLKSGWNNNVKIQLSINHQKVI</sequence>
<dbReference type="EMBL" id="AHYT01000009">
    <property type="protein sequence ID" value="EOT28098.1"/>
    <property type="molecule type" value="Genomic_DNA"/>
</dbReference>
<dbReference type="InterPro" id="IPR000246">
    <property type="entry name" value="Peptidase_T2"/>
</dbReference>
<evidence type="ECO:0000313" key="5">
    <source>
        <dbReference type="Proteomes" id="UP000014136"/>
    </source>
</evidence>
<dbReference type="GO" id="GO:0016811">
    <property type="term" value="F:hydrolase activity, acting on carbon-nitrogen (but not peptide) bonds, in linear amides"/>
    <property type="evidence" value="ECO:0007669"/>
    <property type="project" value="UniProtKB-ARBA"/>
</dbReference>
<dbReference type="PANTHER" id="PTHR10188">
    <property type="entry name" value="L-ASPARAGINASE"/>
    <property type="match status" value="1"/>
</dbReference>
<evidence type="ECO:0000256" key="3">
    <source>
        <dbReference type="PIRSR" id="PIRSR600246-3"/>
    </source>
</evidence>
<dbReference type="HOGENOM" id="CLU_021603_0_1_9"/>
<keyword evidence="5" id="KW-1185">Reference proteome</keyword>
<dbReference type="STRING" id="41997.RV16_GL000999"/>
<evidence type="ECO:0000256" key="1">
    <source>
        <dbReference type="PIRSR" id="PIRSR600246-1"/>
    </source>
</evidence>
<organism evidence="4 5">
    <name type="scientific">Enterococcus saccharolyticus subsp. saccharolyticus ATCC 43076</name>
    <dbReference type="NCBI Taxonomy" id="1139996"/>
    <lineage>
        <taxon>Bacteria</taxon>
        <taxon>Bacillati</taxon>
        <taxon>Bacillota</taxon>
        <taxon>Bacilli</taxon>
        <taxon>Lactobacillales</taxon>
        <taxon>Enterococcaceae</taxon>
        <taxon>Enterococcus</taxon>
    </lineage>
</organism>
<gene>
    <name evidence="4" type="ORF">OMQ_02013</name>
</gene>
<feature type="binding site" evidence="2">
    <location>
        <begin position="201"/>
        <end position="204"/>
    </location>
    <ligand>
        <name>substrate</name>
    </ligand>
</feature>
<evidence type="ECO:0000256" key="2">
    <source>
        <dbReference type="PIRSR" id="PIRSR600246-2"/>
    </source>
</evidence>
<dbReference type="CDD" id="cd04513">
    <property type="entry name" value="Glycosylasparaginase"/>
    <property type="match status" value="1"/>
</dbReference>
<dbReference type="eggNOG" id="COG1446">
    <property type="taxonomic scope" value="Bacteria"/>
</dbReference>
<name>S0JJN8_9ENTE</name>
<accession>S0JJN8</accession>
<dbReference type="Gene3D" id="3.60.20.30">
    <property type="entry name" value="(Glycosyl)asparaginase"/>
    <property type="match status" value="1"/>
</dbReference>
<proteinExistence type="predicted"/>
<dbReference type="InterPro" id="IPR029055">
    <property type="entry name" value="Ntn_hydrolases_N"/>
</dbReference>
<dbReference type="PATRIC" id="fig|1139996.3.peg.1983"/>
<protein>
    <submittedName>
        <fullName evidence="4">N4-(Beta-N-acetylglucosaminyl)-L-asparaginase</fullName>
    </submittedName>
</protein>
<dbReference type="SUPFAM" id="SSF56235">
    <property type="entry name" value="N-terminal nucleophile aminohydrolases (Ntn hydrolases)"/>
    <property type="match status" value="1"/>
</dbReference>
<evidence type="ECO:0000313" key="4">
    <source>
        <dbReference type="EMBL" id="EOT28098.1"/>
    </source>
</evidence>